<evidence type="ECO:0000313" key="2">
    <source>
        <dbReference type="EMBL" id="WGV24894.1"/>
    </source>
</evidence>
<protein>
    <submittedName>
        <fullName evidence="2">Uma2 family endonuclease</fullName>
    </submittedName>
</protein>
<keyword evidence="2" id="KW-0540">Nuclease</keyword>
<organism evidence="2 3">
    <name type="scientific">Halotia branconii CENA392</name>
    <dbReference type="NCBI Taxonomy" id="1539056"/>
    <lineage>
        <taxon>Bacteria</taxon>
        <taxon>Bacillati</taxon>
        <taxon>Cyanobacteriota</taxon>
        <taxon>Cyanophyceae</taxon>
        <taxon>Nostocales</taxon>
        <taxon>Nodulariaceae</taxon>
        <taxon>Halotia</taxon>
    </lineage>
</organism>
<dbReference type="PANTHER" id="PTHR34107:SF1">
    <property type="entry name" value="SLL0198 PROTEIN"/>
    <property type="match status" value="1"/>
</dbReference>
<sequence>MTQLKTQLTLEEFFALPEGDITYELVDGEAKPKMSPKRFHSKLTLVLALLLNQWAQDLGEVGIEWAVTLKRNGRDWVSIPDLLYISYTRLNRDVVIDEACPVPPELAVEIISPDQTFTAMIEKATDYLKAGVLRVWVVDAQAKAITIFYPNTPPQTKRGNDSLADSLLEKITFTSQDIFQQAGIV</sequence>
<name>A0AAJ6NQZ5_9CYAN</name>
<dbReference type="PANTHER" id="PTHR34107">
    <property type="entry name" value="SLL0198 PROTEIN-RELATED"/>
    <property type="match status" value="1"/>
</dbReference>
<feature type="domain" description="Putative restriction endonuclease" evidence="1">
    <location>
        <begin position="10"/>
        <end position="168"/>
    </location>
</feature>
<dbReference type="GO" id="GO:0004519">
    <property type="term" value="F:endonuclease activity"/>
    <property type="evidence" value="ECO:0007669"/>
    <property type="project" value="UniProtKB-KW"/>
</dbReference>
<dbReference type="EMBL" id="CP124543">
    <property type="protein sequence ID" value="WGV24894.1"/>
    <property type="molecule type" value="Genomic_DNA"/>
</dbReference>
<dbReference type="Gene3D" id="3.90.1570.10">
    <property type="entry name" value="tt1808, chain A"/>
    <property type="match status" value="1"/>
</dbReference>
<dbReference type="Pfam" id="PF05685">
    <property type="entry name" value="Uma2"/>
    <property type="match status" value="1"/>
</dbReference>
<keyword evidence="2" id="KW-0255">Endonuclease</keyword>
<dbReference type="SUPFAM" id="SSF52980">
    <property type="entry name" value="Restriction endonuclease-like"/>
    <property type="match status" value="1"/>
</dbReference>
<dbReference type="KEGG" id="hbq:QI031_24505"/>
<keyword evidence="3" id="KW-1185">Reference proteome</keyword>
<dbReference type="InterPro" id="IPR008538">
    <property type="entry name" value="Uma2"/>
</dbReference>
<accession>A0AAJ6NQZ5</accession>
<reference evidence="2 3" key="1">
    <citation type="journal article" date="2023" name="Limnol Oceanogr Lett">
        <title>Environmental adaptations by the intertidal Antarctic cyanobacterium Halotia branconii CENA392 as revealed using long-read genome sequencing.</title>
        <authorList>
            <person name="Dextro R.B."/>
            <person name="Delbaje E."/>
            <person name="Freitas P.N.N."/>
            <person name="Geraldes V."/>
            <person name="Pinto E."/>
            <person name="Long P.F."/>
            <person name="Fiore M.F."/>
        </authorList>
    </citation>
    <scope>NUCLEOTIDE SEQUENCE [LARGE SCALE GENOMIC DNA]</scope>
    <source>
        <strain evidence="2 3">CENA392</strain>
    </source>
</reference>
<dbReference type="AlphaFoldDB" id="A0AAJ6NQZ5"/>
<dbReference type="CDD" id="cd06260">
    <property type="entry name" value="DUF820-like"/>
    <property type="match status" value="1"/>
</dbReference>
<dbReference type="RefSeq" id="WP_281482206.1">
    <property type="nucleotide sequence ID" value="NZ_CP124543.1"/>
</dbReference>
<keyword evidence="2" id="KW-0378">Hydrolase</keyword>
<proteinExistence type="predicted"/>
<dbReference type="InterPro" id="IPR011335">
    <property type="entry name" value="Restrct_endonuc-II-like"/>
</dbReference>
<dbReference type="Proteomes" id="UP001223520">
    <property type="component" value="Chromosome"/>
</dbReference>
<evidence type="ECO:0000259" key="1">
    <source>
        <dbReference type="Pfam" id="PF05685"/>
    </source>
</evidence>
<evidence type="ECO:0000313" key="3">
    <source>
        <dbReference type="Proteomes" id="UP001223520"/>
    </source>
</evidence>
<gene>
    <name evidence="2" type="ORF">QI031_24505</name>
</gene>
<dbReference type="InterPro" id="IPR012296">
    <property type="entry name" value="Nuclease_put_TT1808"/>
</dbReference>